<accession>A0A9P3CT73</accession>
<feature type="domain" description="Alpha-L-arabinofuranosidase C-terminal" evidence="9">
    <location>
        <begin position="448"/>
        <end position="632"/>
    </location>
</feature>
<gene>
    <name evidence="10" type="ORF">CKM354_001154600</name>
</gene>
<dbReference type="InterPro" id="IPR055235">
    <property type="entry name" value="ASD1_cat"/>
</dbReference>
<comment type="pathway">
    <text evidence="2">Glycan metabolism; L-arabinan degradation.</text>
</comment>
<dbReference type="SUPFAM" id="SSF51445">
    <property type="entry name" value="(Trans)glycosidases"/>
    <property type="match status" value="1"/>
</dbReference>
<reference evidence="10 11" key="1">
    <citation type="submission" date="2021-01" db="EMBL/GenBank/DDBJ databases">
        <title>Cercospora kikuchii MAFF 305040 whole genome shotgun sequence.</title>
        <authorList>
            <person name="Kashiwa T."/>
            <person name="Suzuki T."/>
        </authorList>
    </citation>
    <scope>NUCLEOTIDE SEQUENCE [LARGE SCALE GENOMIC DNA]</scope>
    <source>
        <strain evidence="10 11">MAFF 305040</strain>
    </source>
</reference>
<organism evidence="10 11">
    <name type="scientific">Cercospora kikuchii</name>
    <dbReference type="NCBI Taxonomy" id="84275"/>
    <lineage>
        <taxon>Eukaryota</taxon>
        <taxon>Fungi</taxon>
        <taxon>Dikarya</taxon>
        <taxon>Ascomycota</taxon>
        <taxon>Pezizomycotina</taxon>
        <taxon>Dothideomycetes</taxon>
        <taxon>Dothideomycetidae</taxon>
        <taxon>Mycosphaerellales</taxon>
        <taxon>Mycosphaerellaceae</taxon>
        <taxon>Cercospora</taxon>
    </lineage>
</organism>
<comment type="catalytic activity">
    <reaction evidence="1">
        <text>Hydrolysis of terminal non-reducing alpha-L-arabinofuranoside residues in alpha-L-arabinosides.</text>
        <dbReference type="EC" id="3.2.1.55"/>
    </reaction>
</comment>
<evidence type="ECO:0000256" key="8">
    <source>
        <dbReference type="SAM" id="SignalP"/>
    </source>
</evidence>
<dbReference type="InterPro" id="IPR010720">
    <property type="entry name" value="Alpha-L-AF_C"/>
</dbReference>
<comment type="caution">
    <text evidence="10">The sequence shown here is derived from an EMBL/GenBank/DDBJ whole genome shotgun (WGS) entry which is preliminary data.</text>
</comment>
<dbReference type="Gene3D" id="3.20.20.80">
    <property type="entry name" value="Glycosidases"/>
    <property type="match status" value="1"/>
</dbReference>
<dbReference type="Pfam" id="PF06964">
    <property type="entry name" value="Alpha-L-AF_C"/>
    <property type="match status" value="1"/>
</dbReference>
<feature type="signal peptide" evidence="8">
    <location>
        <begin position="1"/>
        <end position="16"/>
    </location>
</feature>
<dbReference type="GO" id="GO:0046556">
    <property type="term" value="F:alpha-L-arabinofuranosidase activity"/>
    <property type="evidence" value="ECO:0007669"/>
    <property type="project" value="UniProtKB-EC"/>
</dbReference>
<name>A0A9P3CT73_9PEZI</name>
<evidence type="ECO:0000256" key="2">
    <source>
        <dbReference type="ARBA" id="ARBA00004834"/>
    </source>
</evidence>
<proteinExistence type="inferred from homology"/>
<evidence type="ECO:0000256" key="3">
    <source>
        <dbReference type="ARBA" id="ARBA00007186"/>
    </source>
</evidence>
<evidence type="ECO:0000256" key="4">
    <source>
        <dbReference type="ARBA" id="ARBA00012670"/>
    </source>
</evidence>
<evidence type="ECO:0000313" key="11">
    <source>
        <dbReference type="Proteomes" id="UP000825890"/>
    </source>
</evidence>
<evidence type="ECO:0000256" key="7">
    <source>
        <dbReference type="ARBA" id="ARBA00023180"/>
    </source>
</evidence>
<keyword evidence="5 8" id="KW-0732">Signal</keyword>
<dbReference type="SMART" id="SM00813">
    <property type="entry name" value="Alpha-L-AF_C"/>
    <property type="match status" value="1"/>
</dbReference>
<dbReference type="Pfam" id="PF22848">
    <property type="entry name" value="ASD1_dom"/>
    <property type="match status" value="1"/>
</dbReference>
<dbReference type="AlphaFoldDB" id="A0A9P3CT73"/>
<dbReference type="Proteomes" id="UP000825890">
    <property type="component" value="Unassembled WGS sequence"/>
</dbReference>
<dbReference type="OrthoDB" id="406864at2759"/>
<dbReference type="RefSeq" id="XP_044662975.1">
    <property type="nucleotide sequence ID" value="XM_044807040.1"/>
</dbReference>
<keyword evidence="11" id="KW-1185">Reference proteome</keyword>
<evidence type="ECO:0000313" key="10">
    <source>
        <dbReference type="EMBL" id="GIZ48488.1"/>
    </source>
</evidence>
<dbReference type="GeneID" id="68297121"/>
<feature type="chain" id="PRO_5040210377" description="non-reducing end alpha-L-arabinofuranosidase" evidence="8">
    <location>
        <begin position="17"/>
        <end position="642"/>
    </location>
</feature>
<evidence type="ECO:0000256" key="5">
    <source>
        <dbReference type="ARBA" id="ARBA00022729"/>
    </source>
</evidence>
<dbReference type="GO" id="GO:0046373">
    <property type="term" value="P:L-arabinose metabolic process"/>
    <property type="evidence" value="ECO:0007669"/>
    <property type="project" value="InterPro"/>
</dbReference>
<evidence type="ECO:0000256" key="6">
    <source>
        <dbReference type="ARBA" id="ARBA00022801"/>
    </source>
</evidence>
<dbReference type="InterPro" id="IPR051563">
    <property type="entry name" value="Glycosyl_Hydrolase_51"/>
</dbReference>
<dbReference type="PANTHER" id="PTHR31776">
    <property type="entry name" value="ALPHA-L-ARABINOFURANOSIDASE 1"/>
    <property type="match status" value="1"/>
</dbReference>
<dbReference type="InterPro" id="IPR017853">
    <property type="entry name" value="GH"/>
</dbReference>
<evidence type="ECO:0000256" key="1">
    <source>
        <dbReference type="ARBA" id="ARBA00001462"/>
    </source>
</evidence>
<keyword evidence="7" id="KW-0325">Glycoprotein</keyword>
<comment type="similarity">
    <text evidence="3">Belongs to the glycosyl hydrolase 51 family.</text>
</comment>
<sequence>MLLPSILLSWATVAVAQTQLLTVSDARGNATSPIHYGALYEDIYQSGDGGFYAELIRNRAFQGSRQNGQASPIKTTDYWTPIGNGVRIAVDTSQPQLSTALQGHLRVDVPTGSTGLVGISNAGYYGMSVDSAKRYAASVYVRGAYNGNARAQFRNKLNNRVLHTVNASVASRADGWTQISWPIFTPSQGVSTPNNTFEFLFDAAPLAGRSIYLNLFSVFKQTYQNRYNGMREDLTNAFVGLKTKNIRLPGGNNMEGPRFGEEWKWNETIGDLRNRNGHIGVWGDEQTDGFGLLEMMQWCRDTNQAPILGIFAGLHIGGNVVPREQLQPYVDSAMNQLEFLMGDRSTRFGAQRASLGYPEAFNIPYIEIGNEDFLWGGEQSYRDYRFAAFYNPIHAKYPNIKLISSVIPSPVQNPGTWLDIHIYQNQDRFANEYAAFDQTDRNYPVIVGEYAAIFKNSDGFPEIGAQTMGMSLSEGIMLLGTERNADVIRGVAHGAMDKHYDREPNTVALMKHTATQILKSNSYYVSSLLATYFGDETLKVDTQFGEGIGPVYWSAQRTNAGAKYLKLLNYYGPGSVVEVQFQGSHKTTAEVITLSSPGCESINNLPGLGGETSTITSGTLTEQNGRFRVAFGSPCELKVLVV</sequence>
<keyword evidence="6" id="KW-0378">Hydrolase</keyword>
<protein>
    <recommendedName>
        <fullName evidence="4">non-reducing end alpha-L-arabinofuranosidase</fullName>
        <ecNumber evidence="4">3.2.1.55</ecNumber>
    </recommendedName>
</protein>
<dbReference type="PANTHER" id="PTHR31776:SF0">
    <property type="entry name" value="ALPHA-L-ARABINOFURANOSIDASE 1"/>
    <property type="match status" value="1"/>
</dbReference>
<dbReference type="EC" id="3.2.1.55" evidence="4"/>
<evidence type="ECO:0000259" key="9">
    <source>
        <dbReference type="SMART" id="SM00813"/>
    </source>
</evidence>
<dbReference type="EMBL" id="BOLY01000008">
    <property type="protein sequence ID" value="GIZ48488.1"/>
    <property type="molecule type" value="Genomic_DNA"/>
</dbReference>